<dbReference type="GO" id="GO:0032039">
    <property type="term" value="C:integrator complex"/>
    <property type="evidence" value="ECO:0007669"/>
    <property type="project" value="InterPro"/>
</dbReference>
<name>A0AAN7R0D6_TRANT</name>
<dbReference type="GO" id="GO:0005737">
    <property type="term" value="C:cytoplasm"/>
    <property type="evidence" value="ECO:0007669"/>
    <property type="project" value="UniProtKB-SubCell"/>
</dbReference>
<evidence type="ECO:0000256" key="4">
    <source>
        <dbReference type="ARBA" id="ARBA00023242"/>
    </source>
</evidence>
<evidence type="ECO:0000259" key="5">
    <source>
        <dbReference type="SMART" id="SM01027"/>
    </source>
</evidence>
<feature type="domain" description="Beta-Casp" evidence="5">
    <location>
        <begin position="315"/>
        <end position="432"/>
    </location>
</feature>
<dbReference type="SUPFAM" id="SSF56281">
    <property type="entry name" value="Metallo-hydrolase/oxidoreductase"/>
    <property type="match status" value="1"/>
</dbReference>
<organism evidence="6 7">
    <name type="scientific">Trapa natans</name>
    <name type="common">Water chestnut</name>
    <dbReference type="NCBI Taxonomy" id="22666"/>
    <lineage>
        <taxon>Eukaryota</taxon>
        <taxon>Viridiplantae</taxon>
        <taxon>Streptophyta</taxon>
        <taxon>Embryophyta</taxon>
        <taxon>Tracheophyta</taxon>
        <taxon>Spermatophyta</taxon>
        <taxon>Magnoliopsida</taxon>
        <taxon>eudicotyledons</taxon>
        <taxon>Gunneridae</taxon>
        <taxon>Pentapetalae</taxon>
        <taxon>rosids</taxon>
        <taxon>malvids</taxon>
        <taxon>Myrtales</taxon>
        <taxon>Lythraceae</taxon>
        <taxon>Trapa</taxon>
    </lineage>
</organism>
<comment type="subcellular location">
    <subcellularLocation>
        <location evidence="2">Cytoplasm</location>
    </subcellularLocation>
    <subcellularLocation>
        <location evidence="1">Nucleus</location>
    </subcellularLocation>
</comment>
<dbReference type="InterPro" id="IPR036866">
    <property type="entry name" value="RibonucZ/Hydroxyglut_hydro"/>
</dbReference>
<keyword evidence="3" id="KW-0963">Cytoplasm</keyword>
<evidence type="ECO:0000313" key="7">
    <source>
        <dbReference type="Proteomes" id="UP001346149"/>
    </source>
</evidence>
<dbReference type="PANTHER" id="PTHR46094:SF1">
    <property type="entry name" value="INTEGRATOR COMPLEX SUBUNIT 9"/>
    <property type="match status" value="1"/>
</dbReference>
<evidence type="ECO:0000256" key="1">
    <source>
        <dbReference type="ARBA" id="ARBA00004123"/>
    </source>
</evidence>
<keyword evidence="4" id="KW-0539">Nucleus</keyword>
<sequence length="642" mass="71825">MELTCLSRGKGIHFPPCYILDVCGIRILINCPIDLSALAVFSPLHRGSHPVVTEESLLSSGDLSTDCKSPDLKRQKLEKPLDANSLVHAEPWYKTVANLHLWNISFIDIVLISSPYAMLGLPLLARDNGFSAKIYMTEAAAKLGKLMMENLVTMHAEYRLFYGPDEAMVPKWMKWEELESLPFALREIILGIDGVELGGWMQLYSAVDIEDSVKKVHTLKYMEEICYNAHALEFDCHPLQGNDVILYTDSLFPNTFEHSNADRSSIAAENPPCLSETSEEREKLDFICSCVIASVKSGGSALIPIDQLRILLALLEMLLFQLENSDIKVPVYVVSSVAEEMLAFTNIIPEWLCKPRQEQLFSGASLFAHVELIKEGKIQVYPDIHSPKLLSNWQEPCIVFCPHWNLRLGPVVNLLWRWHEDEKSLLVLEEGIHSSLSLLPFSKTIKMKVIQCSFLSGIELNKIQPFLDSLQPKLVLLPESIKPQMTSPSIIHYSVNETIRVPSSEDGNEIDIAPDLISHLQWRSLNEENLSITRLNGKLAMLNGRSQILAKDELPLPKGRPLFHWGSPDLQKLLSCLLEMGVCGSILENNRNRGTETANIIQILEPKDALIEVSKTGTTIIAADKKLASLIFEAVSCTVDGV</sequence>
<dbReference type="PANTHER" id="PTHR46094">
    <property type="entry name" value="INTEGRATOR COMPLEX SUBUNIT 9"/>
    <property type="match status" value="1"/>
</dbReference>
<dbReference type="InterPro" id="IPR022712">
    <property type="entry name" value="Beta_Casp"/>
</dbReference>
<accession>A0AAN7R0D6</accession>
<dbReference type="AlphaFoldDB" id="A0AAN7R0D6"/>
<gene>
    <name evidence="6" type="ORF">SAY86_010722</name>
</gene>
<dbReference type="SMART" id="SM01027">
    <property type="entry name" value="Beta-Casp"/>
    <property type="match status" value="1"/>
</dbReference>
<dbReference type="Gene3D" id="3.60.15.10">
    <property type="entry name" value="Ribonuclease Z/Hydroxyacylglutathione hydrolase-like"/>
    <property type="match status" value="1"/>
</dbReference>
<keyword evidence="7" id="KW-1185">Reference proteome</keyword>
<protein>
    <recommendedName>
        <fullName evidence="5">Beta-Casp domain-containing protein</fullName>
    </recommendedName>
</protein>
<proteinExistence type="predicted"/>
<evidence type="ECO:0000313" key="6">
    <source>
        <dbReference type="EMBL" id="KAK4786889.1"/>
    </source>
</evidence>
<evidence type="ECO:0000256" key="3">
    <source>
        <dbReference type="ARBA" id="ARBA00022490"/>
    </source>
</evidence>
<dbReference type="Proteomes" id="UP001346149">
    <property type="component" value="Unassembled WGS sequence"/>
</dbReference>
<reference evidence="6 7" key="1">
    <citation type="journal article" date="2023" name="Hortic Res">
        <title>Pangenome of water caltrop reveals structural variations and asymmetric subgenome divergence after allopolyploidization.</title>
        <authorList>
            <person name="Zhang X."/>
            <person name="Chen Y."/>
            <person name="Wang L."/>
            <person name="Yuan Y."/>
            <person name="Fang M."/>
            <person name="Shi L."/>
            <person name="Lu R."/>
            <person name="Comes H.P."/>
            <person name="Ma Y."/>
            <person name="Chen Y."/>
            <person name="Huang G."/>
            <person name="Zhou Y."/>
            <person name="Zheng Z."/>
            <person name="Qiu Y."/>
        </authorList>
    </citation>
    <scope>NUCLEOTIDE SEQUENCE [LARGE SCALE GENOMIC DNA]</scope>
    <source>
        <strain evidence="6">F231</strain>
    </source>
</reference>
<comment type="caution">
    <text evidence="6">The sequence shown here is derived from an EMBL/GenBank/DDBJ whole genome shotgun (WGS) entry which is preliminary data.</text>
</comment>
<dbReference type="GO" id="GO:0034472">
    <property type="term" value="P:snRNA 3'-end processing"/>
    <property type="evidence" value="ECO:0007669"/>
    <property type="project" value="TreeGrafter"/>
</dbReference>
<evidence type="ECO:0000256" key="2">
    <source>
        <dbReference type="ARBA" id="ARBA00004496"/>
    </source>
</evidence>
<dbReference type="Pfam" id="PF10996">
    <property type="entry name" value="Beta-Casp"/>
    <property type="match status" value="1"/>
</dbReference>
<dbReference type="EMBL" id="JAXQNO010000012">
    <property type="protein sequence ID" value="KAK4786889.1"/>
    <property type="molecule type" value="Genomic_DNA"/>
</dbReference>
<dbReference type="Gene3D" id="3.40.50.10890">
    <property type="match status" value="1"/>
</dbReference>
<dbReference type="InterPro" id="IPR027074">
    <property type="entry name" value="Integrator_9su"/>
</dbReference>